<evidence type="ECO:0000313" key="3">
    <source>
        <dbReference type="Proteomes" id="UP000601768"/>
    </source>
</evidence>
<proteinExistence type="predicted"/>
<name>A0A8J6IXP2_9ALTE</name>
<feature type="transmembrane region" description="Helical" evidence="1">
    <location>
        <begin position="74"/>
        <end position="95"/>
    </location>
</feature>
<dbReference type="AlphaFoldDB" id="A0A8J6IXP2"/>
<dbReference type="EMBL" id="JACNEP010000017">
    <property type="protein sequence ID" value="MBC3767370.1"/>
    <property type="molecule type" value="Genomic_DNA"/>
</dbReference>
<keyword evidence="3" id="KW-1185">Reference proteome</keyword>
<comment type="caution">
    <text evidence="2">The sequence shown here is derived from an EMBL/GenBank/DDBJ whole genome shotgun (WGS) entry which is preliminary data.</text>
</comment>
<sequence length="207" mass="24031">MDLNEQTAKDLIQKYRLNQLSIEEVRYFESFLIDKPGLIELIHIDDIFTAHKTAFSNKVFKRLQGVWLTARHQWSGVVAGAILGAVMVICIQWPFSSDKTVSPDLVYLETYRGEIPDWHIYFNSAVSNKLLVIDLGLQANSEFQLSLHDEKNNRDYQWQQINTNDNGELIFEIKAENVQPGRYDMTISRLDKQANDLHYTLGIDYNF</sequence>
<dbReference type="Proteomes" id="UP000601768">
    <property type="component" value="Unassembled WGS sequence"/>
</dbReference>
<accession>A0A8J6IXP2</accession>
<gene>
    <name evidence="2" type="ORF">H8B19_15945</name>
</gene>
<keyword evidence="1" id="KW-1133">Transmembrane helix</keyword>
<evidence type="ECO:0000313" key="2">
    <source>
        <dbReference type="EMBL" id="MBC3767370.1"/>
    </source>
</evidence>
<reference evidence="2" key="2">
    <citation type="submission" date="2020-08" db="EMBL/GenBank/DDBJ databases">
        <authorList>
            <person name="Lai Q."/>
        </authorList>
    </citation>
    <scope>NUCLEOTIDE SEQUENCE</scope>
    <source>
        <strain evidence="2">S27-2</strain>
    </source>
</reference>
<dbReference type="RefSeq" id="WP_186507892.1">
    <property type="nucleotide sequence ID" value="NZ_JACNEP010000017.1"/>
</dbReference>
<keyword evidence="1" id="KW-0472">Membrane</keyword>
<protein>
    <submittedName>
        <fullName evidence="2">Uncharacterized protein</fullName>
    </submittedName>
</protein>
<organism evidence="2 3">
    <name type="scientific">Neptunicella marina</name>
    <dbReference type="NCBI Taxonomy" id="2125989"/>
    <lineage>
        <taxon>Bacteria</taxon>
        <taxon>Pseudomonadati</taxon>
        <taxon>Pseudomonadota</taxon>
        <taxon>Gammaproteobacteria</taxon>
        <taxon>Alteromonadales</taxon>
        <taxon>Alteromonadaceae</taxon>
        <taxon>Neptunicella</taxon>
    </lineage>
</organism>
<keyword evidence="1" id="KW-0812">Transmembrane</keyword>
<reference evidence="2" key="1">
    <citation type="journal article" date="2018" name="Int. J. Syst. Evol. Microbiol.">
        <title>Neptunicella marina gen. nov., sp. nov., isolated from surface seawater.</title>
        <authorList>
            <person name="Liu X."/>
            <person name="Lai Q."/>
            <person name="Du Y."/>
            <person name="Zhang X."/>
            <person name="Liu Z."/>
            <person name="Sun F."/>
            <person name="Shao Z."/>
        </authorList>
    </citation>
    <scope>NUCLEOTIDE SEQUENCE</scope>
    <source>
        <strain evidence="2">S27-2</strain>
    </source>
</reference>
<evidence type="ECO:0000256" key="1">
    <source>
        <dbReference type="SAM" id="Phobius"/>
    </source>
</evidence>